<proteinExistence type="predicted"/>
<dbReference type="InterPro" id="IPR006439">
    <property type="entry name" value="HAD-SF_hydro_IA"/>
</dbReference>
<accession>A0A923E7B8</accession>
<dbReference type="Gene3D" id="3.40.50.1000">
    <property type="entry name" value="HAD superfamily/HAD-like"/>
    <property type="match status" value="1"/>
</dbReference>
<dbReference type="EMBL" id="JAAZWO010000008">
    <property type="protein sequence ID" value="MBC2397800.1"/>
    <property type="molecule type" value="Genomic_DNA"/>
</dbReference>
<dbReference type="PANTHER" id="PTHR18901:SF38">
    <property type="entry name" value="PSEUDOURIDINE-5'-PHOSPHATASE"/>
    <property type="match status" value="1"/>
</dbReference>
<reference evidence="1 2" key="1">
    <citation type="submission" date="2020-04" db="EMBL/GenBank/DDBJ databases">
        <title>Genomic insights into acetone-butanol-ethanol (ABE) fermentation by sequencing solventogenic clostridia strains.</title>
        <authorList>
            <person name="Brown S."/>
        </authorList>
    </citation>
    <scope>NUCLEOTIDE SEQUENCE [LARGE SCALE GENOMIC DNA]</scope>
    <source>
        <strain evidence="1 2">DJ011</strain>
    </source>
</reference>
<dbReference type="GO" id="GO:0016791">
    <property type="term" value="F:phosphatase activity"/>
    <property type="evidence" value="ECO:0007669"/>
    <property type="project" value="TreeGrafter"/>
</dbReference>
<evidence type="ECO:0000313" key="1">
    <source>
        <dbReference type="EMBL" id="MBC2397800.1"/>
    </source>
</evidence>
<evidence type="ECO:0000313" key="2">
    <source>
        <dbReference type="Proteomes" id="UP000563151"/>
    </source>
</evidence>
<organism evidence="1 2">
    <name type="scientific">Clostridium tetanomorphum</name>
    <dbReference type="NCBI Taxonomy" id="1553"/>
    <lineage>
        <taxon>Bacteria</taxon>
        <taxon>Bacillati</taxon>
        <taxon>Bacillota</taxon>
        <taxon>Clostridia</taxon>
        <taxon>Eubacteriales</taxon>
        <taxon>Clostridiaceae</taxon>
        <taxon>Clostridium</taxon>
    </lineage>
</organism>
<dbReference type="CDD" id="cd07505">
    <property type="entry name" value="HAD_BPGM-like"/>
    <property type="match status" value="1"/>
</dbReference>
<dbReference type="InterPro" id="IPR023214">
    <property type="entry name" value="HAD_sf"/>
</dbReference>
<name>A0A923E7B8_CLOTT</name>
<dbReference type="InterPro" id="IPR036412">
    <property type="entry name" value="HAD-like_sf"/>
</dbReference>
<sequence>MDVWEKIDIDFLNKRGLSVPNGYINEICARSFQKAAEYTIGLFGLDEKVEDIIIEWNNMAIHEYSCNVQLKPYAREYLLKLKSLGVKLAIATGLPRVLYTPALQNNNILQLFDTICSTDEVNYGKERPDVFLLAAERLGVSPKDCIVFEDVAPAIESSKKAGMKVYGIYDKYCEMYKTDIINIADGYLYDFCNAPIPEKR</sequence>
<dbReference type="NCBIfam" id="TIGR01509">
    <property type="entry name" value="HAD-SF-IA-v3"/>
    <property type="match status" value="1"/>
</dbReference>
<dbReference type="PANTHER" id="PTHR18901">
    <property type="entry name" value="2-DEOXYGLUCOSE-6-PHOSPHATE PHOSPHATASE 2"/>
    <property type="match status" value="1"/>
</dbReference>
<dbReference type="AlphaFoldDB" id="A0A923E7B8"/>
<dbReference type="Gene3D" id="1.10.150.240">
    <property type="entry name" value="Putative phosphatase, domain 2"/>
    <property type="match status" value="1"/>
</dbReference>
<protein>
    <submittedName>
        <fullName evidence="1">HAD family phosphatase</fullName>
    </submittedName>
</protein>
<dbReference type="Pfam" id="PF13419">
    <property type="entry name" value="HAD_2"/>
    <property type="match status" value="1"/>
</dbReference>
<dbReference type="Proteomes" id="UP000563151">
    <property type="component" value="Unassembled WGS sequence"/>
</dbReference>
<dbReference type="InterPro" id="IPR041492">
    <property type="entry name" value="HAD_2"/>
</dbReference>
<dbReference type="SUPFAM" id="SSF56784">
    <property type="entry name" value="HAD-like"/>
    <property type="match status" value="1"/>
</dbReference>
<gene>
    <name evidence="1" type="ORF">HGG79_08440</name>
</gene>
<dbReference type="InterPro" id="IPR023198">
    <property type="entry name" value="PGP-like_dom2"/>
</dbReference>
<keyword evidence="2" id="KW-1185">Reference proteome</keyword>
<comment type="caution">
    <text evidence="1">The sequence shown here is derived from an EMBL/GenBank/DDBJ whole genome shotgun (WGS) entry which is preliminary data.</text>
</comment>